<dbReference type="Pfam" id="PF13560">
    <property type="entry name" value="HTH_31"/>
    <property type="match status" value="1"/>
</dbReference>
<feature type="domain" description="HTH cro/C1-type" evidence="1">
    <location>
        <begin position="16"/>
        <end position="70"/>
    </location>
</feature>
<comment type="caution">
    <text evidence="2">The sequence shown here is derived from an EMBL/GenBank/DDBJ whole genome shotgun (WGS) entry which is preliminary data.</text>
</comment>
<dbReference type="Pfam" id="PF19054">
    <property type="entry name" value="DUF5753"/>
    <property type="match status" value="1"/>
</dbReference>
<sequence>MTKHDTARDRAIGSLFAELRAAAEMSTSVAAEKAGFSNASLNRMENGIRPTSPEAAAALLTAYAVPKLERKRILTLISSPLSPTWWSLLAAIRVTKQPILAIFEAEATRISHVNVVRVPGLLQTPAYIRALIYANVGMTEESEHQIKVRLERQAVLRKPCAPKYFAVLEEAALRRMHGGAEVMAEQIQHIADMAELPHVDVRVAPFDLERWEGSTSNYGLMEYRNAPTVLHVDIDAFTDAPEHVGRFQTNLDTMRREALSSAESVKFLRRVALEYRRR</sequence>
<dbReference type="InterPro" id="IPR043917">
    <property type="entry name" value="DUF5753"/>
</dbReference>
<name>A0ABR7LBQ3_9PSEU</name>
<dbReference type="InterPro" id="IPR010982">
    <property type="entry name" value="Lambda_DNA-bd_dom_sf"/>
</dbReference>
<dbReference type="SMART" id="SM00530">
    <property type="entry name" value="HTH_XRE"/>
    <property type="match status" value="1"/>
</dbReference>
<evidence type="ECO:0000313" key="3">
    <source>
        <dbReference type="Proteomes" id="UP000734823"/>
    </source>
</evidence>
<proteinExistence type="predicted"/>
<dbReference type="Proteomes" id="UP000734823">
    <property type="component" value="Unassembled WGS sequence"/>
</dbReference>
<organism evidence="2 3">
    <name type="scientific">Actinokineospora xionganensis</name>
    <dbReference type="NCBI Taxonomy" id="2684470"/>
    <lineage>
        <taxon>Bacteria</taxon>
        <taxon>Bacillati</taxon>
        <taxon>Actinomycetota</taxon>
        <taxon>Actinomycetes</taxon>
        <taxon>Pseudonocardiales</taxon>
        <taxon>Pseudonocardiaceae</taxon>
        <taxon>Actinokineospora</taxon>
    </lineage>
</organism>
<dbReference type="RefSeq" id="WP_187223184.1">
    <property type="nucleotide sequence ID" value="NZ_JABVED010000014.1"/>
</dbReference>
<protein>
    <submittedName>
        <fullName evidence="2">Helix-turn-helix domain-containing protein</fullName>
    </submittedName>
</protein>
<dbReference type="PROSITE" id="PS50943">
    <property type="entry name" value="HTH_CROC1"/>
    <property type="match status" value="1"/>
</dbReference>
<gene>
    <name evidence="2" type="ORF">GPZ80_23255</name>
</gene>
<evidence type="ECO:0000259" key="1">
    <source>
        <dbReference type="PROSITE" id="PS50943"/>
    </source>
</evidence>
<dbReference type="CDD" id="cd00093">
    <property type="entry name" value="HTH_XRE"/>
    <property type="match status" value="1"/>
</dbReference>
<dbReference type="EMBL" id="JABVED010000014">
    <property type="protein sequence ID" value="MBC6450084.1"/>
    <property type="molecule type" value="Genomic_DNA"/>
</dbReference>
<dbReference type="Gene3D" id="1.10.260.40">
    <property type="entry name" value="lambda repressor-like DNA-binding domains"/>
    <property type="match status" value="1"/>
</dbReference>
<keyword evidence="3" id="KW-1185">Reference proteome</keyword>
<evidence type="ECO:0000313" key="2">
    <source>
        <dbReference type="EMBL" id="MBC6450084.1"/>
    </source>
</evidence>
<dbReference type="SUPFAM" id="SSF47413">
    <property type="entry name" value="lambda repressor-like DNA-binding domains"/>
    <property type="match status" value="1"/>
</dbReference>
<accession>A0ABR7LBQ3</accession>
<reference evidence="2 3" key="1">
    <citation type="submission" date="2020-06" db="EMBL/GenBank/DDBJ databases">
        <title>Actinokineospora xiongansis sp. nov., isolated from soil of Baiyangdian.</title>
        <authorList>
            <person name="Zhang X."/>
        </authorList>
    </citation>
    <scope>NUCLEOTIDE SEQUENCE [LARGE SCALE GENOMIC DNA]</scope>
    <source>
        <strain evidence="2 3">HBU206404</strain>
    </source>
</reference>
<dbReference type="InterPro" id="IPR001387">
    <property type="entry name" value="Cro/C1-type_HTH"/>
</dbReference>